<evidence type="ECO:0000256" key="2">
    <source>
        <dbReference type="ARBA" id="ARBA00023315"/>
    </source>
</evidence>
<proteinExistence type="predicted"/>
<reference evidence="5 6" key="1">
    <citation type="submission" date="2024-07" db="EMBL/GenBank/DDBJ databases">
        <authorList>
            <person name="Thanompreechachai J."/>
            <person name="Duangmal K."/>
        </authorList>
    </citation>
    <scope>NUCLEOTIDE SEQUENCE [LARGE SCALE GENOMIC DNA]</scope>
    <source>
        <strain evidence="5 6">KCTC 19886</strain>
    </source>
</reference>
<dbReference type="EC" id="2.3.1.-" evidence="5"/>
<dbReference type="CDD" id="cd04301">
    <property type="entry name" value="NAT_SF"/>
    <property type="match status" value="1"/>
</dbReference>
<dbReference type="Gene3D" id="3.40.630.30">
    <property type="match status" value="1"/>
</dbReference>
<dbReference type="PANTHER" id="PTHR43877">
    <property type="entry name" value="AMINOALKYLPHOSPHONATE N-ACETYLTRANSFERASE-RELATED-RELATED"/>
    <property type="match status" value="1"/>
</dbReference>
<evidence type="ECO:0000313" key="5">
    <source>
        <dbReference type="EMBL" id="MEW9266465.1"/>
    </source>
</evidence>
<dbReference type="RefSeq" id="WP_367639605.1">
    <property type="nucleotide sequence ID" value="NZ_JBFNQN010000012.1"/>
</dbReference>
<gene>
    <name evidence="5" type="ORF">AB1207_17070</name>
</gene>
<keyword evidence="6" id="KW-1185">Reference proteome</keyword>
<keyword evidence="1 5" id="KW-0808">Transferase</keyword>
<dbReference type="InterPro" id="IPR016181">
    <property type="entry name" value="Acyl_CoA_acyltransferase"/>
</dbReference>
<evidence type="ECO:0000259" key="4">
    <source>
        <dbReference type="PROSITE" id="PS51186"/>
    </source>
</evidence>
<evidence type="ECO:0000256" key="1">
    <source>
        <dbReference type="ARBA" id="ARBA00022679"/>
    </source>
</evidence>
<evidence type="ECO:0000256" key="3">
    <source>
        <dbReference type="SAM" id="MobiDB-lite"/>
    </source>
</evidence>
<feature type="region of interest" description="Disordered" evidence="3">
    <location>
        <begin position="1"/>
        <end position="22"/>
    </location>
</feature>
<feature type="domain" description="N-acetyltransferase" evidence="4">
    <location>
        <begin position="19"/>
        <end position="182"/>
    </location>
</feature>
<dbReference type="Proteomes" id="UP001555826">
    <property type="component" value="Unassembled WGS sequence"/>
</dbReference>
<dbReference type="GO" id="GO:0016746">
    <property type="term" value="F:acyltransferase activity"/>
    <property type="evidence" value="ECO:0007669"/>
    <property type="project" value="UniProtKB-KW"/>
</dbReference>
<keyword evidence="2 5" id="KW-0012">Acyltransferase</keyword>
<dbReference type="EMBL" id="JBFNQN010000012">
    <property type="protein sequence ID" value="MEW9266465.1"/>
    <property type="molecule type" value="Genomic_DNA"/>
</dbReference>
<dbReference type="InterPro" id="IPR000182">
    <property type="entry name" value="GNAT_dom"/>
</dbReference>
<dbReference type="SUPFAM" id="SSF55729">
    <property type="entry name" value="Acyl-CoA N-acyltransferases (Nat)"/>
    <property type="match status" value="1"/>
</dbReference>
<comment type="caution">
    <text evidence="5">The sequence shown here is derived from an EMBL/GenBank/DDBJ whole genome shotgun (WGS) entry which is preliminary data.</text>
</comment>
<protein>
    <submittedName>
        <fullName evidence="5">N-acetyltransferase</fullName>
        <ecNumber evidence="5">2.3.1.-</ecNumber>
    </submittedName>
</protein>
<organism evidence="5 6">
    <name type="scientific">Kineococcus endophyticus</name>
    <dbReference type="NCBI Taxonomy" id="1181883"/>
    <lineage>
        <taxon>Bacteria</taxon>
        <taxon>Bacillati</taxon>
        <taxon>Actinomycetota</taxon>
        <taxon>Actinomycetes</taxon>
        <taxon>Kineosporiales</taxon>
        <taxon>Kineosporiaceae</taxon>
        <taxon>Kineococcus</taxon>
    </lineage>
</organism>
<sequence>MHLSSDEPGPTRPTQQQGPRFAPFVDEHDNVEQLTELCHRAYAEHAAQGRRFFGSYQSVEHTRRRVLDGECWVAVVDGEFVGTVTVSGPGGFPDGYPAAPQAGRFSQLAVDPTWRGTGLGHALLVHAERRLAERGCDAVVIDTSSAADELLAWYWRRGYTVVGRWTWSVTNYDSTVLRKELPAVDGRGD</sequence>
<evidence type="ECO:0000313" key="6">
    <source>
        <dbReference type="Proteomes" id="UP001555826"/>
    </source>
</evidence>
<dbReference type="Pfam" id="PF00583">
    <property type="entry name" value="Acetyltransf_1"/>
    <property type="match status" value="1"/>
</dbReference>
<dbReference type="InterPro" id="IPR050832">
    <property type="entry name" value="Bact_Acetyltransf"/>
</dbReference>
<name>A0ABV3PA12_9ACTN</name>
<dbReference type="PROSITE" id="PS51186">
    <property type="entry name" value="GNAT"/>
    <property type="match status" value="1"/>
</dbReference>
<accession>A0ABV3PA12</accession>